<dbReference type="PANTHER" id="PTHR23355">
    <property type="entry name" value="RIBONUCLEASE"/>
    <property type="match status" value="1"/>
</dbReference>
<accession>A0ABD6EE14</accession>
<dbReference type="Proteomes" id="UP001608902">
    <property type="component" value="Unassembled WGS sequence"/>
</dbReference>
<dbReference type="EMBL" id="JBGFUD010000459">
    <property type="protein sequence ID" value="MFH4974565.1"/>
    <property type="molecule type" value="Genomic_DNA"/>
</dbReference>
<gene>
    <name evidence="2" type="ORF">AB6A40_001274</name>
</gene>
<dbReference type="Pfam" id="PF17877">
    <property type="entry name" value="Dis3l2_C_term"/>
    <property type="match status" value="1"/>
</dbReference>
<dbReference type="InterPro" id="IPR050180">
    <property type="entry name" value="RNR_Ribonuclease"/>
</dbReference>
<keyword evidence="3" id="KW-1185">Reference proteome</keyword>
<dbReference type="Pfam" id="PF00773">
    <property type="entry name" value="RNB"/>
    <property type="match status" value="1"/>
</dbReference>
<dbReference type="SUPFAM" id="SSF50249">
    <property type="entry name" value="Nucleic acid-binding proteins"/>
    <property type="match status" value="1"/>
</dbReference>
<evidence type="ECO:0000313" key="3">
    <source>
        <dbReference type="Proteomes" id="UP001608902"/>
    </source>
</evidence>
<sequence length="400" mass="44686">MQLCSFTPAASPSARAIRHVDFIDHPDKEFEESEMPKMFNDRTVSAIKDSVLRLDKIAKILRAKRSQGGSLQLDQPKLCFDLDESFGMPKGIAVYERKDANSLIEEFMLLANMAVAKKIAHTYPKIALLRRHPPPKQKMLRDILEQCEQIGFAVDGSSGASIARSLEKYAGNSALQRTIVQVLSHFLMKAMQLAVYFCTGSVKSESEYVHYALNVPYYTHFTSPIRRYPDVMVHRLLAAALGYAPVPNLTIKEVEERAIHCNDKKLAAKTVSEASAETFFGVFVKECGPLEECAVVLQVLDASFDVLIVKYGIVKRVYVNRLRMAREPRFIEGPCPSLTLYWDAHEGPTNAVTEQTIRMCTIVTVILSALSEPTKFQATIKPSSGEETHSLAESYDAVKC</sequence>
<dbReference type="PANTHER" id="PTHR23355:SF9">
    <property type="entry name" value="DIS3-LIKE EXONUCLEASE 2"/>
    <property type="match status" value="1"/>
</dbReference>
<dbReference type="InterPro" id="IPR041093">
    <property type="entry name" value="Dis3l2-like_C"/>
</dbReference>
<comment type="caution">
    <text evidence="2">The sequence shown here is derived from an EMBL/GenBank/DDBJ whole genome shotgun (WGS) entry which is preliminary data.</text>
</comment>
<dbReference type="AlphaFoldDB" id="A0ABD6EE14"/>
<dbReference type="PROSITE" id="PS01175">
    <property type="entry name" value="RIBONUCLEASE_II"/>
    <property type="match status" value="1"/>
</dbReference>
<dbReference type="InterPro" id="IPR001900">
    <property type="entry name" value="RNase_II/R"/>
</dbReference>
<name>A0ABD6EE14_9BILA</name>
<evidence type="ECO:0000259" key="1">
    <source>
        <dbReference type="SMART" id="SM00955"/>
    </source>
</evidence>
<organism evidence="2 3">
    <name type="scientific">Gnathostoma spinigerum</name>
    <dbReference type="NCBI Taxonomy" id="75299"/>
    <lineage>
        <taxon>Eukaryota</taxon>
        <taxon>Metazoa</taxon>
        <taxon>Ecdysozoa</taxon>
        <taxon>Nematoda</taxon>
        <taxon>Chromadorea</taxon>
        <taxon>Rhabditida</taxon>
        <taxon>Spirurina</taxon>
        <taxon>Gnathostomatomorpha</taxon>
        <taxon>Gnathostomatoidea</taxon>
        <taxon>Gnathostomatidae</taxon>
        <taxon>Gnathostoma</taxon>
    </lineage>
</organism>
<dbReference type="InterPro" id="IPR022966">
    <property type="entry name" value="RNase_II/R_CS"/>
</dbReference>
<dbReference type="Gene3D" id="2.40.50.140">
    <property type="entry name" value="Nucleic acid-binding proteins"/>
    <property type="match status" value="1"/>
</dbReference>
<proteinExistence type="predicted"/>
<protein>
    <recommendedName>
        <fullName evidence="1">RNB domain-containing protein</fullName>
    </recommendedName>
</protein>
<reference evidence="2 3" key="1">
    <citation type="submission" date="2024-08" db="EMBL/GenBank/DDBJ databases">
        <title>Gnathostoma spinigerum genome.</title>
        <authorList>
            <person name="Gonzalez-Bertolin B."/>
            <person name="Monzon S."/>
            <person name="Zaballos A."/>
            <person name="Jimenez P."/>
            <person name="Dekumyoy P."/>
            <person name="Varona S."/>
            <person name="Cuesta I."/>
            <person name="Sumanam S."/>
            <person name="Adisakwattana P."/>
            <person name="Gasser R.B."/>
            <person name="Hernandez-Gonzalez A."/>
            <person name="Young N.D."/>
            <person name="Perteguer M.J."/>
        </authorList>
    </citation>
    <scope>NUCLEOTIDE SEQUENCE [LARGE SCALE GENOMIC DNA]</scope>
    <source>
        <strain evidence="2">AL3</strain>
        <tissue evidence="2">Liver</tissue>
    </source>
</reference>
<dbReference type="InterPro" id="IPR012340">
    <property type="entry name" value="NA-bd_OB-fold"/>
</dbReference>
<evidence type="ECO:0000313" key="2">
    <source>
        <dbReference type="EMBL" id="MFH4974565.1"/>
    </source>
</evidence>
<dbReference type="SMART" id="SM00955">
    <property type="entry name" value="RNB"/>
    <property type="match status" value="1"/>
</dbReference>
<feature type="domain" description="RNB" evidence="1">
    <location>
        <begin position="14"/>
        <end position="243"/>
    </location>
</feature>